<accession>A0A2N5GQS0</accession>
<sequence length="61" mass="7260">MKSVGYEVETQIVEVEFPDGNIYQYYPVPENIYKEFITADSLGTFLNKHIKTHYECRRINK</sequence>
<proteinExistence type="predicted"/>
<evidence type="ECO:0000259" key="1">
    <source>
        <dbReference type="Pfam" id="PF13619"/>
    </source>
</evidence>
<name>A0A2N5GQS0_9BACI</name>
<gene>
    <name evidence="2" type="ORF">CU635_03755</name>
    <name evidence="3" type="ORF">CVD25_16290</name>
</gene>
<dbReference type="EMBL" id="PGVD01000046">
    <property type="protein sequence ID" value="PLR94760.1"/>
    <property type="molecule type" value="Genomic_DNA"/>
</dbReference>
<dbReference type="Proteomes" id="UP000234951">
    <property type="component" value="Unassembled WGS sequence"/>
</dbReference>
<evidence type="ECO:0000313" key="2">
    <source>
        <dbReference type="EMBL" id="PLR85579.1"/>
    </source>
</evidence>
<comment type="caution">
    <text evidence="2">The sequence shown here is derived from an EMBL/GenBank/DDBJ whole genome shotgun (WGS) entry which is preliminary data.</text>
</comment>
<reference evidence="3 5" key="2">
    <citation type="submission" date="2017-12" db="EMBL/GenBank/DDBJ databases">
        <title>Comparative Functional Genomics of Dry Heat Resistant strains isolated from the Viking Spacecraft.</title>
        <authorList>
            <person name="Seuylemezian A."/>
            <person name="Cooper K."/>
            <person name="Vaishampayan P."/>
        </authorList>
    </citation>
    <scope>NUCLEOTIDE SEQUENCE [LARGE SCALE GENOMIC DNA]</scope>
    <source>
        <strain evidence="3 5">ATCC 29669</strain>
    </source>
</reference>
<protein>
    <submittedName>
        <fullName evidence="2">KTSC domain-containing protein</fullName>
    </submittedName>
</protein>
<dbReference type="AlphaFoldDB" id="A0A2N5GQS0"/>
<keyword evidence="5" id="KW-1185">Reference proteome</keyword>
<dbReference type="EMBL" id="PGVA01000005">
    <property type="protein sequence ID" value="PLR85579.1"/>
    <property type="molecule type" value="Genomic_DNA"/>
</dbReference>
<dbReference type="InterPro" id="IPR025309">
    <property type="entry name" value="KTSC_dom"/>
</dbReference>
<organism evidence="2 4">
    <name type="scientific">Bacillus canaveralius</name>
    <dbReference type="NCBI Taxonomy" id="1403243"/>
    <lineage>
        <taxon>Bacteria</taxon>
        <taxon>Bacillati</taxon>
        <taxon>Bacillota</taxon>
        <taxon>Bacilli</taxon>
        <taxon>Bacillales</taxon>
        <taxon>Bacillaceae</taxon>
        <taxon>Bacillus</taxon>
    </lineage>
</organism>
<dbReference type="Proteomes" id="UP000235114">
    <property type="component" value="Unassembled WGS sequence"/>
</dbReference>
<feature type="domain" description="KTSC" evidence="1">
    <location>
        <begin position="1"/>
        <end position="54"/>
    </location>
</feature>
<evidence type="ECO:0000313" key="3">
    <source>
        <dbReference type="EMBL" id="PLR94760.1"/>
    </source>
</evidence>
<reference evidence="2 4" key="1">
    <citation type="submission" date="2017-11" db="EMBL/GenBank/DDBJ databases">
        <title>Comparitive Functional Genomics of Dry Heat Resistant strains isolated from the Viking Spacecraft.</title>
        <authorList>
            <person name="Seuylemezian A."/>
            <person name="Cooper K."/>
            <person name="Vaishampayan P."/>
        </authorList>
    </citation>
    <scope>NUCLEOTIDE SEQUENCE [LARGE SCALE GENOMIC DNA]</scope>
    <source>
        <strain evidence="2 4">M4.6</strain>
    </source>
</reference>
<dbReference type="Pfam" id="PF13619">
    <property type="entry name" value="KTSC"/>
    <property type="match status" value="1"/>
</dbReference>
<evidence type="ECO:0000313" key="4">
    <source>
        <dbReference type="Proteomes" id="UP000234951"/>
    </source>
</evidence>
<dbReference type="OrthoDB" id="8450910at2"/>
<evidence type="ECO:0000313" key="5">
    <source>
        <dbReference type="Proteomes" id="UP000235114"/>
    </source>
</evidence>
<dbReference type="RefSeq" id="WP_101575845.1">
    <property type="nucleotide sequence ID" value="NZ_PGVA01000005.1"/>
</dbReference>